<sequence>MMTIVCVCERSLSISLFLTFRLYRGGGLRPGRFLQSPHDVFTIHNHNTYIVHCRDRIVFFFFVLFCFSHSSSPCASRRDLSSASADTRTFFPPGPRPVIIAILPGFLRVFFIPSPTPFESYSFSADARHRARTVHSPPTQLTDRETGLTDL</sequence>
<gene>
    <name evidence="1" type="ORF">APHIGO_LOCUS1649</name>
</gene>
<dbReference type="AlphaFoldDB" id="A0A9P0IPZ2"/>
<evidence type="ECO:0000313" key="1">
    <source>
        <dbReference type="EMBL" id="CAH1711574.1"/>
    </source>
</evidence>
<dbReference type="EMBL" id="OU899034">
    <property type="protein sequence ID" value="CAH1711574.1"/>
    <property type="molecule type" value="Genomic_DNA"/>
</dbReference>
<name>A0A9P0IPZ2_APHGO</name>
<evidence type="ECO:0000313" key="2">
    <source>
        <dbReference type="Proteomes" id="UP001154329"/>
    </source>
</evidence>
<accession>A0A9P0IPZ2</accession>
<keyword evidence="2" id="KW-1185">Reference proteome</keyword>
<proteinExistence type="predicted"/>
<reference evidence="1" key="2">
    <citation type="submission" date="2022-10" db="EMBL/GenBank/DDBJ databases">
        <authorList>
            <consortium name="ENA_rothamsted_submissions"/>
            <consortium name="culmorum"/>
            <person name="King R."/>
        </authorList>
    </citation>
    <scope>NUCLEOTIDE SEQUENCE</scope>
</reference>
<reference evidence="1" key="1">
    <citation type="submission" date="2022-02" db="EMBL/GenBank/DDBJ databases">
        <authorList>
            <person name="King R."/>
        </authorList>
    </citation>
    <scope>NUCLEOTIDE SEQUENCE</scope>
</reference>
<organism evidence="1 2">
    <name type="scientific">Aphis gossypii</name>
    <name type="common">Cotton aphid</name>
    <dbReference type="NCBI Taxonomy" id="80765"/>
    <lineage>
        <taxon>Eukaryota</taxon>
        <taxon>Metazoa</taxon>
        <taxon>Ecdysozoa</taxon>
        <taxon>Arthropoda</taxon>
        <taxon>Hexapoda</taxon>
        <taxon>Insecta</taxon>
        <taxon>Pterygota</taxon>
        <taxon>Neoptera</taxon>
        <taxon>Paraneoptera</taxon>
        <taxon>Hemiptera</taxon>
        <taxon>Sternorrhyncha</taxon>
        <taxon>Aphidomorpha</taxon>
        <taxon>Aphidoidea</taxon>
        <taxon>Aphididae</taxon>
        <taxon>Aphidini</taxon>
        <taxon>Aphis</taxon>
        <taxon>Aphis</taxon>
    </lineage>
</organism>
<dbReference type="Proteomes" id="UP001154329">
    <property type="component" value="Chromosome 1"/>
</dbReference>
<protein>
    <submittedName>
        <fullName evidence="1">Uncharacterized protein</fullName>
    </submittedName>
</protein>